<feature type="transmembrane region" description="Helical" evidence="12">
    <location>
        <begin position="238"/>
        <end position="260"/>
    </location>
</feature>
<dbReference type="Pfam" id="PF02378">
    <property type="entry name" value="PTS_EIIC"/>
    <property type="match status" value="1"/>
</dbReference>
<evidence type="ECO:0000259" key="14">
    <source>
        <dbReference type="PROSITE" id="PS51103"/>
    </source>
</evidence>
<feature type="domain" description="PTS EIIC type-1" evidence="14">
    <location>
        <begin position="107"/>
        <end position="455"/>
    </location>
</feature>
<evidence type="ECO:0000256" key="6">
    <source>
        <dbReference type="ARBA" id="ARBA00022683"/>
    </source>
</evidence>
<feature type="active site" description="Phosphocysteine intermediate; for EIIB activity" evidence="11">
    <location>
        <position position="21"/>
    </location>
</feature>
<dbReference type="InterPro" id="IPR018113">
    <property type="entry name" value="PTrfase_EIIB_Cys"/>
</dbReference>
<dbReference type="Pfam" id="PF00367">
    <property type="entry name" value="PTS_EIIB"/>
    <property type="match status" value="1"/>
</dbReference>
<evidence type="ECO:0000256" key="10">
    <source>
        <dbReference type="ARBA" id="ARBA00023136"/>
    </source>
</evidence>
<name>A0ABR7KHS7_9FIRM</name>
<keyword evidence="3" id="KW-1003">Cell membrane</keyword>
<dbReference type="InterPro" id="IPR036878">
    <property type="entry name" value="Glu_permease_IIB"/>
</dbReference>
<keyword evidence="2" id="KW-0813">Transport</keyword>
<organism evidence="15 16">
    <name type="scientific">Holdemanella hominis</name>
    <dbReference type="NCBI Taxonomy" id="2764327"/>
    <lineage>
        <taxon>Bacteria</taxon>
        <taxon>Bacillati</taxon>
        <taxon>Bacillota</taxon>
        <taxon>Erysipelotrichia</taxon>
        <taxon>Erysipelotrichales</taxon>
        <taxon>Erysipelotrichaceae</taxon>
        <taxon>Holdemanella</taxon>
    </lineage>
</organism>
<keyword evidence="9 12" id="KW-1133">Transmembrane helix</keyword>
<evidence type="ECO:0000256" key="9">
    <source>
        <dbReference type="ARBA" id="ARBA00022989"/>
    </source>
</evidence>
<evidence type="ECO:0000256" key="3">
    <source>
        <dbReference type="ARBA" id="ARBA00022475"/>
    </source>
</evidence>
<evidence type="ECO:0000256" key="1">
    <source>
        <dbReference type="ARBA" id="ARBA00004651"/>
    </source>
</evidence>
<evidence type="ECO:0000256" key="2">
    <source>
        <dbReference type="ARBA" id="ARBA00022448"/>
    </source>
</evidence>
<dbReference type="PANTHER" id="PTHR30175">
    <property type="entry name" value="PHOSPHOTRANSFERASE SYSTEM TRANSPORT PROTEIN"/>
    <property type="match status" value="1"/>
</dbReference>
<gene>
    <name evidence="15" type="ORF">H8911_05970</name>
</gene>
<evidence type="ECO:0000256" key="11">
    <source>
        <dbReference type="PROSITE-ProRule" id="PRU00421"/>
    </source>
</evidence>
<evidence type="ECO:0000313" key="16">
    <source>
        <dbReference type="Proteomes" id="UP000649075"/>
    </source>
</evidence>
<evidence type="ECO:0000259" key="13">
    <source>
        <dbReference type="PROSITE" id="PS51098"/>
    </source>
</evidence>
<evidence type="ECO:0000313" key="15">
    <source>
        <dbReference type="EMBL" id="MBC6012290.1"/>
    </source>
</evidence>
<accession>A0ABR7KHS7</accession>
<dbReference type="EMBL" id="JACRWH010000018">
    <property type="protein sequence ID" value="MBC6012290.1"/>
    <property type="molecule type" value="Genomic_DNA"/>
</dbReference>
<keyword evidence="8" id="KW-0418">Kinase</keyword>
<comment type="caution">
    <text evidence="15">The sequence shown here is derived from an EMBL/GenBank/DDBJ whole genome shotgun (WGS) entry which is preliminary data.</text>
</comment>
<dbReference type="PROSITE" id="PS51098">
    <property type="entry name" value="PTS_EIIB_TYPE_1"/>
    <property type="match status" value="1"/>
</dbReference>
<dbReference type="PROSITE" id="PS51103">
    <property type="entry name" value="PTS_EIIC_TYPE_1"/>
    <property type="match status" value="1"/>
</dbReference>
<dbReference type="Proteomes" id="UP000649075">
    <property type="component" value="Unassembled WGS sequence"/>
</dbReference>
<dbReference type="InterPro" id="IPR003352">
    <property type="entry name" value="PTS_EIIC"/>
</dbReference>
<protein>
    <submittedName>
        <fullName evidence="15">PTS transporter subunit EIIC</fullName>
    </submittedName>
</protein>
<feature type="domain" description="PTS EIIB type-1" evidence="13">
    <location>
        <begin position="1"/>
        <end position="81"/>
    </location>
</feature>
<dbReference type="PANTHER" id="PTHR30175:SF1">
    <property type="entry name" value="PTS SYSTEM ARBUTIN-, CELLOBIOSE-, AND SALICIN-SPECIFIC EIIBC COMPONENT-RELATED"/>
    <property type="match status" value="1"/>
</dbReference>
<feature type="transmembrane region" description="Helical" evidence="12">
    <location>
        <begin position="206"/>
        <end position="226"/>
    </location>
</feature>
<keyword evidence="10 12" id="KW-0472">Membrane</keyword>
<feature type="transmembrane region" description="Helical" evidence="12">
    <location>
        <begin position="177"/>
        <end position="200"/>
    </location>
</feature>
<reference evidence="15 16" key="1">
    <citation type="submission" date="2020-08" db="EMBL/GenBank/DDBJ databases">
        <authorList>
            <person name="Liu C."/>
            <person name="Sun Q."/>
        </authorList>
    </citation>
    <scope>NUCLEOTIDE SEQUENCE [LARGE SCALE GENOMIC DNA]</scope>
    <source>
        <strain evidence="15 16">L34</strain>
    </source>
</reference>
<evidence type="ECO:0000256" key="12">
    <source>
        <dbReference type="SAM" id="Phobius"/>
    </source>
</evidence>
<evidence type="ECO:0000256" key="8">
    <source>
        <dbReference type="ARBA" id="ARBA00022777"/>
    </source>
</evidence>
<evidence type="ECO:0000256" key="5">
    <source>
        <dbReference type="ARBA" id="ARBA00022679"/>
    </source>
</evidence>
<keyword evidence="5" id="KW-0808">Transferase</keyword>
<dbReference type="InterPro" id="IPR001996">
    <property type="entry name" value="PTS_IIB_1"/>
</dbReference>
<evidence type="ECO:0000256" key="7">
    <source>
        <dbReference type="ARBA" id="ARBA00022692"/>
    </source>
</evidence>
<keyword evidence="4" id="KW-0762">Sugar transport</keyword>
<feature type="transmembrane region" description="Helical" evidence="12">
    <location>
        <begin position="410"/>
        <end position="443"/>
    </location>
</feature>
<feature type="transmembrane region" description="Helical" evidence="12">
    <location>
        <begin position="112"/>
        <end position="132"/>
    </location>
</feature>
<dbReference type="InterPro" id="IPR013013">
    <property type="entry name" value="PTS_EIIC_1"/>
</dbReference>
<dbReference type="InterPro" id="IPR050558">
    <property type="entry name" value="PTS_Sugar-Specific_Components"/>
</dbReference>
<feature type="transmembrane region" description="Helical" evidence="12">
    <location>
        <begin position="144"/>
        <end position="165"/>
    </location>
</feature>
<keyword evidence="16" id="KW-1185">Reference proteome</keyword>
<feature type="transmembrane region" description="Helical" evidence="12">
    <location>
        <begin position="280"/>
        <end position="301"/>
    </location>
</feature>
<evidence type="ECO:0000256" key="4">
    <source>
        <dbReference type="ARBA" id="ARBA00022597"/>
    </source>
</evidence>
<keyword evidence="7 12" id="KW-0812">Transmembrane</keyword>
<proteinExistence type="predicted"/>
<comment type="subcellular location">
    <subcellularLocation>
        <location evidence="1">Cell membrane</location>
        <topology evidence="1">Multi-pass membrane protein</topology>
    </subcellularLocation>
</comment>
<dbReference type="SUPFAM" id="SSF55604">
    <property type="entry name" value="Glucose permease domain IIB"/>
    <property type="match status" value="1"/>
</dbReference>
<dbReference type="Gene3D" id="3.30.1360.60">
    <property type="entry name" value="Glucose permease domain IIB"/>
    <property type="match status" value="1"/>
</dbReference>
<sequence length="455" mass="47884">MAQEIVQHVGGPENVNSVAHCMTRARFVLKNVNKADQEALKNIKGVLGVIYSGGQLQVILGANLLPVFEEIVKQNNFTQGAVVDENLDDGPKEKQSIPQIVLGYVQASVTPLVPGLVAGGILKVILMLLPYVMPSFAGSSTSMVLGWIANAPFYFMPIFVAYGAAKKLGGTEIYAMLVTAALLTTEWVTAVGDGTAITLFGIPCRAITYNGQLLPALLIPIAAYYIEKGLNKVIPGILKSLLVGSLTILVTGALAFVVLGPAGRYLGDAISYVFLFLGDHVPFIAVAVLAACLPWMIMAGMHTALSPFMIQNMDTIGYDAVIRPAFVLHNVAEGGACLGVALRTKDKEFRSECLSLAVGAIVAGVTEPAIYGCNLKYKKPMYGVMGGAAIGGIVASLLGARAFVFGYSNILAIAPMFLSTAWAMFIGAAVAIVAAAIITYILGIDEGPIKAAKRK</sequence>
<dbReference type="CDD" id="cd00212">
    <property type="entry name" value="PTS_IIB_glc"/>
    <property type="match status" value="1"/>
</dbReference>
<feature type="transmembrane region" description="Helical" evidence="12">
    <location>
        <begin position="382"/>
        <end position="404"/>
    </location>
</feature>
<keyword evidence="6" id="KW-0598">Phosphotransferase system</keyword>